<name>A0A3E0WZF0_9GAMM</name>
<dbReference type="Proteomes" id="UP000256763">
    <property type="component" value="Unassembled WGS sequence"/>
</dbReference>
<keyword evidence="3" id="KW-1185">Reference proteome</keyword>
<dbReference type="CDD" id="cd00570">
    <property type="entry name" value="GST_N_family"/>
    <property type="match status" value="1"/>
</dbReference>
<dbReference type="InterPro" id="IPR036249">
    <property type="entry name" value="Thioredoxin-like_sf"/>
</dbReference>
<dbReference type="RefSeq" id="WP_116301722.1">
    <property type="nucleotide sequence ID" value="NZ_NFZV01000006.1"/>
</dbReference>
<reference evidence="3" key="1">
    <citation type="submission" date="2017-05" db="EMBL/GenBank/DDBJ databases">
        <authorList>
            <person name="Sharma S."/>
            <person name="Sidhu C."/>
            <person name="Pinnaka A.K."/>
        </authorList>
    </citation>
    <scope>NUCLEOTIDE SEQUENCE [LARGE SCALE GENOMIC DNA]</scope>
    <source>
        <strain evidence="3">AK93</strain>
    </source>
</reference>
<dbReference type="OrthoDB" id="9793736at2"/>
<comment type="caution">
    <text evidence="2">The sequence shown here is derived from an EMBL/GenBank/DDBJ whole genome shotgun (WGS) entry which is preliminary data.</text>
</comment>
<dbReference type="Gene3D" id="3.40.30.10">
    <property type="entry name" value="Glutaredoxin"/>
    <property type="match status" value="1"/>
</dbReference>
<dbReference type="PANTHER" id="PTHR43968:SF6">
    <property type="entry name" value="GLUTATHIONE S-TRANSFERASE OMEGA"/>
    <property type="match status" value="1"/>
</dbReference>
<evidence type="ECO:0000259" key="1">
    <source>
        <dbReference type="PROSITE" id="PS50404"/>
    </source>
</evidence>
<dbReference type="PROSITE" id="PS50404">
    <property type="entry name" value="GST_NTER"/>
    <property type="match status" value="1"/>
</dbReference>
<dbReference type="Pfam" id="PF13417">
    <property type="entry name" value="GST_N_3"/>
    <property type="match status" value="1"/>
</dbReference>
<dbReference type="PROSITE" id="PS51354">
    <property type="entry name" value="GLUTAREDOXIN_2"/>
    <property type="match status" value="1"/>
</dbReference>
<dbReference type="AlphaFoldDB" id="A0A3E0WZF0"/>
<dbReference type="InterPro" id="IPR050983">
    <property type="entry name" value="GST_Omega/HSP26"/>
</dbReference>
<proteinExistence type="predicted"/>
<organism evidence="2 3">
    <name type="scientific">Alkalilimnicola ehrlichii</name>
    <dbReference type="NCBI Taxonomy" id="351052"/>
    <lineage>
        <taxon>Bacteria</taxon>
        <taxon>Pseudomonadati</taxon>
        <taxon>Pseudomonadota</taxon>
        <taxon>Gammaproteobacteria</taxon>
        <taxon>Chromatiales</taxon>
        <taxon>Ectothiorhodospiraceae</taxon>
        <taxon>Alkalilimnicola</taxon>
    </lineage>
</organism>
<protein>
    <submittedName>
        <fullName evidence="2">Glutaredoxin</fullName>
    </submittedName>
</protein>
<accession>A0A3E0WZF0</accession>
<evidence type="ECO:0000313" key="3">
    <source>
        <dbReference type="Proteomes" id="UP000256763"/>
    </source>
</evidence>
<dbReference type="SUPFAM" id="SSF52833">
    <property type="entry name" value="Thioredoxin-like"/>
    <property type="match status" value="1"/>
</dbReference>
<feature type="domain" description="GST N-terminal" evidence="1">
    <location>
        <begin position="11"/>
        <end position="92"/>
    </location>
</feature>
<gene>
    <name evidence="2" type="ORF">CAL65_08780</name>
</gene>
<evidence type="ECO:0000313" key="2">
    <source>
        <dbReference type="EMBL" id="RFA37385.1"/>
    </source>
</evidence>
<dbReference type="GO" id="GO:0005737">
    <property type="term" value="C:cytoplasm"/>
    <property type="evidence" value="ECO:0007669"/>
    <property type="project" value="TreeGrafter"/>
</dbReference>
<dbReference type="PANTHER" id="PTHR43968">
    <property type="match status" value="1"/>
</dbReference>
<dbReference type="InterPro" id="IPR004045">
    <property type="entry name" value="Glutathione_S-Trfase_N"/>
</dbReference>
<dbReference type="EMBL" id="NFZW01000007">
    <property type="protein sequence ID" value="RFA37385.1"/>
    <property type="molecule type" value="Genomic_DNA"/>
</dbReference>
<sequence>MSNNAPHPAPEQLALYQSDYCPFCVQVRIAMQELGLELEIRDTTRQPEHRRELIAGGGRGTVPCLRIDHTDGDTEWMYESADIIDYLRTHFG</sequence>